<evidence type="ECO:0000256" key="1">
    <source>
        <dbReference type="ARBA" id="ARBA00001911"/>
    </source>
</evidence>
<dbReference type="InterPro" id="IPR044516">
    <property type="entry name" value="UXS-like"/>
</dbReference>
<dbReference type="GO" id="GO:0033320">
    <property type="term" value="P:UDP-D-xylose biosynthetic process"/>
    <property type="evidence" value="ECO:0007669"/>
    <property type="project" value="UniProtKB-UniPathway"/>
</dbReference>
<dbReference type="GO" id="GO:0048040">
    <property type="term" value="F:UDP-glucuronate decarboxylase activity"/>
    <property type="evidence" value="ECO:0007669"/>
    <property type="project" value="TreeGrafter"/>
</dbReference>
<dbReference type="GO" id="GO:0042732">
    <property type="term" value="P:D-xylose metabolic process"/>
    <property type="evidence" value="ECO:0007669"/>
    <property type="project" value="InterPro"/>
</dbReference>
<evidence type="ECO:0000256" key="3">
    <source>
        <dbReference type="ARBA" id="ARBA00023027"/>
    </source>
</evidence>
<dbReference type="STRING" id="1798540.A3B74_00030"/>
<dbReference type="Gene3D" id="3.40.50.720">
    <property type="entry name" value="NAD(P)-binding Rossmann-like Domain"/>
    <property type="match status" value="1"/>
</dbReference>
<dbReference type="UniPathway" id="UPA00796">
    <property type="reaction ID" value="UER00771"/>
</dbReference>
<keyword evidence="4" id="KW-0456">Lyase</keyword>
<dbReference type="EMBL" id="MHKB01000009">
    <property type="protein sequence ID" value="OGY79230.1"/>
    <property type="molecule type" value="Genomic_DNA"/>
</dbReference>
<dbReference type="PANTHER" id="PTHR43078:SF6">
    <property type="entry name" value="UDP-GLUCURONIC ACID DECARBOXYLASE 1"/>
    <property type="match status" value="1"/>
</dbReference>
<evidence type="ECO:0000259" key="5">
    <source>
        <dbReference type="Pfam" id="PF01370"/>
    </source>
</evidence>
<keyword evidence="2" id="KW-0210">Decarboxylase</keyword>
<organism evidence="6 7">
    <name type="scientific">Candidatus Kerfeldbacteria bacterium RIFCSPHIGHO2_02_FULL_42_14</name>
    <dbReference type="NCBI Taxonomy" id="1798540"/>
    <lineage>
        <taxon>Bacteria</taxon>
        <taxon>Candidatus Kerfeldiibacteriota</taxon>
    </lineage>
</organism>
<sequence>MAKKAIFERKNVLVIGGAGFIGSHLCTELVRQSKVICVDNFSTGSEENIDNLLNNPSFRFVRHDMSAPLDFRKFSELASFQIEFQGIQEVYNCACPTSSKHFEKFYLETLLANSYVVKNALDIAVAHQAKFLHLSTSAIYGDPLEHQTSFHEQYWGFVNPVGLRSCYNEGKRFAETLVSTYRRKYPIDAKIARLFNVYGPNMRPDSGRMIPDMIRQASENNDVIIYGDGTEQKSYCYISDIIDGLLKCIQSQEVGPINMGSTELYSIRFIAERIIQVLSSQSKIMHQPALPAITRQVVPDITLAKNRLGWYPVVRLEDGLSRTIKEMAARKVLRFTDFTHKSNP</sequence>
<keyword evidence="3" id="KW-0520">NAD</keyword>
<gene>
    <name evidence="6" type="ORF">A3B74_00030</name>
</gene>
<accession>A0A1G2AT82</accession>
<comment type="cofactor">
    <cofactor evidence="1">
        <name>NAD(+)</name>
        <dbReference type="ChEBI" id="CHEBI:57540"/>
    </cofactor>
</comment>
<dbReference type="GO" id="GO:0070403">
    <property type="term" value="F:NAD+ binding"/>
    <property type="evidence" value="ECO:0007669"/>
    <property type="project" value="InterPro"/>
</dbReference>
<dbReference type="AlphaFoldDB" id="A0A1G2AT82"/>
<evidence type="ECO:0000313" key="7">
    <source>
        <dbReference type="Proteomes" id="UP000177165"/>
    </source>
</evidence>
<dbReference type="GO" id="GO:0005737">
    <property type="term" value="C:cytoplasm"/>
    <property type="evidence" value="ECO:0007669"/>
    <property type="project" value="TreeGrafter"/>
</dbReference>
<reference evidence="6 7" key="1">
    <citation type="journal article" date="2016" name="Nat. Commun.">
        <title>Thousands of microbial genomes shed light on interconnected biogeochemical processes in an aquifer system.</title>
        <authorList>
            <person name="Anantharaman K."/>
            <person name="Brown C.T."/>
            <person name="Hug L.A."/>
            <person name="Sharon I."/>
            <person name="Castelle C.J."/>
            <person name="Probst A.J."/>
            <person name="Thomas B.C."/>
            <person name="Singh A."/>
            <person name="Wilkins M.J."/>
            <person name="Karaoz U."/>
            <person name="Brodie E.L."/>
            <person name="Williams K.H."/>
            <person name="Hubbard S.S."/>
            <person name="Banfield J.F."/>
        </authorList>
    </citation>
    <scope>NUCLEOTIDE SEQUENCE [LARGE SCALE GENOMIC DNA]</scope>
</reference>
<dbReference type="InterPro" id="IPR036291">
    <property type="entry name" value="NAD(P)-bd_dom_sf"/>
</dbReference>
<dbReference type="SUPFAM" id="SSF51735">
    <property type="entry name" value="NAD(P)-binding Rossmann-fold domains"/>
    <property type="match status" value="1"/>
</dbReference>
<evidence type="ECO:0000256" key="2">
    <source>
        <dbReference type="ARBA" id="ARBA00022793"/>
    </source>
</evidence>
<proteinExistence type="predicted"/>
<dbReference type="Proteomes" id="UP000177165">
    <property type="component" value="Unassembled WGS sequence"/>
</dbReference>
<evidence type="ECO:0000256" key="4">
    <source>
        <dbReference type="ARBA" id="ARBA00023239"/>
    </source>
</evidence>
<comment type="caution">
    <text evidence="6">The sequence shown here is derived from an EMBL/GenBank/DDBJ whole genome shotgun (WGS) entry which is preliminary data.</text>
</comment>
<dbReference type="Pfam" id="PF01370">
    <property type="entry name" value="Epimerase"/>
    <property type="match status" value="1"/>
</dbReference>
<dbReference type="PANTHER" id="PTHR43078">
    <property type="entry name" value="UDP-GLUCURONIC ACID DECARBOXYLASE-RELATED"/>
    <property type="match status" value="1"/>
</dbReference>
<evidence type="ECO:0000313" key="6">
    <source>
        <dbReference type="EMBL" id="OGY79230.1"/>
    </source>
</evidence>
<feature type="domain" description="NAD-dependent epimerase/dehydratase" evidence="5">
    <location>
        <begin position="12"/>
        <end position="256"/>
    </location>
</feature>
<dbReference type="InterPro" id="IPR001509">
    <property type="entry name" value="Epimerase_deHydtase"/>
</dbReference>
<protein>
    <recommendedName>
        <fullName evidence="5">NAD-dependent epimerase/dehydratase domain-containing protein</fullName>
    </recommendedName>
</protein>
<name>A0A1G2AT82_9BACT</name>